<sequence>MDDLAASNSFEVNCSMLATESSNDNLHRSPKRFLLALQKLKLAAAGRPVFRQISEKHIQFLMRAASSLPGGPTTQKKQSVTPGAATAPSKACIPAGPQQPTTIVSAAASVLQNCSARMIQMIIMFTNKNGQRVKGDRRKMIDNIKMKAFIGCLLHTERPTPDAATQTEAKKQKRCSLCPAKRDRQENQDLQPNV</sequence>
<organism evidence="2 3">
    <name type="scientific">Plakobranchus ocellatus</name>
    <dbReference type="NCBI Taxonomy" id="259542"/>
    <lineage>
        <taxon>Eukaryota</taxon>
        <taxon>Metazoa</taxon>
        <taxon>Spiralia</taxon>
        <taxon>Lophotrochozoa</taxon>
        <taxon>Mollusca</taxon>
        <taxon>Gastropoda</taxon>
        <taxon>Heterobranchia</taxon>
        <taxon>Euthyneura</taxon>
        <taxon>Panpulmonata</taxon>
        <taxon>Sacoglossa</taxon>
        <taxon>Placobranchoidea</taxon>
        <taxon>Plakobranchidae</taxon>
        <taxon>Plakobranchus</taxon>
    </lineage>
</organism>
<dbReference type="EMBL" id="BLXT01005922">
    <property type="protein sequence ID" value="GFO27439.1"/>
    <property type="molecule type" value="Genomic_DNA"/>
</dbReference>
<evidence type="ECO:0000256" key="1">
    <source>
        <dbReference type="SAM" id="MobiDB-lite"/>
    </source>
</evidence>
<dbReference type="AlphaFoldDB" id="A0AAV4C4G0"/>
<dbReference type="Proteomes" id="UP000735302">
    <property type="component" value="Unassembled WGS sequence"/>
</dbReference>
<evidence type="ECO:0000313" key="3">
    <source>
        <dbReference type="Proteomes" id="UP000735302"/>
    </source>
</evidence>
<proteinExistence type="predicted"/>
<feature type="region of interest" description="Disordered" evidence="1">
    <location>
        <begin position="160"/>
        <end position="194"/>
    </location>
</feature>
<accession>A0AAV4C4G0</accession>
<gene>
    <name evidence="2" type="ORF">PoB_005394400</name>
</gene>
<protein>
    <submittedName>
        <fullName evidence="2">Uncharacterized protein</fullName>
    </submittedName>
</protein>
<comment type="caution">
    <text evidence="2">The sequence shown here is derived from an EMBL/GenBank/DDBJ whole genome shotgun (WGS) entry which is preliminary data.</text>
</comment>
<reference evidence="2 3" key="1">
    <citation type="journal article" date="2021" name="Elife">
        <title>Chloroplast acquisition without the gene transfer in kleptoplastic sea slugs, Plakobranchus ocellatus.</title>
        <authorList>
            <person name="Maeda T."/>
            <person name="Takahashi S."/>
            <person name="Yoshida T."/>
            <person name="Shimamura S."/>
            <person name="Takaki Y."/>
            <person name="Nagai Y."/>
            <person name="Toyoda A."/>
            <person name="Suzuki Y."/>
            <person name="Arimoto A."/>
            <person name="Ishii H."/>
            <person name="Satoh N."/>
            <person name="Nishiyama T."/>
            <person name="Hasebe M."/>
            <person name="Maruyama T."/>
            <person name="Minagawa J."/>
            <person name="Obokata J."/>
            <person name="Shigenobu S."/>
        </authorList>
    </citation>
    <scope>NUCLEOTIDE SEQUENCE [LARGE SCALE GENOMIC DNA]</scope>
</reference>
<name>A0AAV4C4G0_9GAST</name>
<keyword evidence="3" id="KW-1185">Reference proteome</keyword>
<evidence type="ECO:0000313" key="2">
    <source>
        <dbReference type="EMBL" id="GFO27439.1"/>
    </source>
</evidence>